<keyword evidence="3" id="KW-1185">Reference proteome</keyword>
<feature type="compositionally biased region" description="Polar residues" evidence="1">
    <location>
        <begin position="278"/>
        <end position="287"/>
    </location>
</feature>
<reference evidence="3" key="1">
    <citation type="submission" date="2016-03" db="EMBL/GenBank/DDBJ databases">
        <authorList>
            <person name="Devillers Hugo."/>
        </authorList>
    </citation>
    <scope>NUCLEOTIDE SEQUENCE [LARGE SCALE GENOMIC DNA]</scope>
</reference>
<organism evidence="2 3">
    <name type="scientific">Lachancea meyersii CBS 8951</name>
    <dbReference type="NCBI Taxonomy" id="1266667"/>
    <lineage>
        <taxon>Eukaryota</taxon>
        <taxon>Fungi</taxon>
        <taxon>Dikarya</taxon>
        <taxon>Ascomycota</taxon>
        <taxon>Saccharomycotina</taxon>
        <taxon>Saccharomycetes</taxon>
        <taxon>Saccharomycetales</taxon>
        <taxon>Saccharomycetaceae</taxon>
        <taxon>Lachancea</taxon>
    </lineage>
</organism>
<evidence type="ECO:0000256" key="1">
    <source>
        <dbReference type="SAM" id="MobiDB-lite"/>
    </source>
</evidence>
<feature type="compositionally biased region" description="Basic and acidic residues" evidence="1">
    <location>
        <begin position="261"/>
        <end position="277"/>
    </location>
</feature>
<dbReference type="OrthoDB" id="4067660at2759"/>
<evidence type="ECO:0000313" key="2">
    <source>
        <dbReference type="EMBL" id="SCU80272.1"/>
    </source>
</evidence>
<dbReference type="EMBL" id="LT598478">
    <property type="protein sequence ID" value="SCU80272.1"/>
    <property type="molecule type" value="Genomic_DNA"/>
</dbReference>
<gene>
    <name evidence="2" type="ORF">LAME_0B02300G</name>
</gene>
<dbReference type="Proteomes" id="UP000191144">
    <property type="component" value="Chromosome B"/>
</dbReference>
<name>A0A1G4ITH8_9SACH</name>
<sequence>MVEPKCTSANRTTIEELLKDKTFEPRAREPLSDLVSEKYLACLSEFAKGDHKQCVQCMLANGLLNAELLRTDHRVWKLFVSACQEVDFQLLGTSVMRAVRATFADVEYSAFEEMLAREPLNERIAGLLAQSKCYFKVAELDNATSSMERLSVLTKNSINEVISLVEGGQEARQLRDLVIFYLVTIQVRGLHNRDPKALFAGLYEEMPKLRIVLQQNVELTGSGATLDTCIVQELNNAIEKKKTIQVRTTTQSSRHKSKSVSQKDADKMHTKHPKDPLSHTSTDFETPRKSQTQLISFSRLTHLKGHLVKVQQFVLNKNVAPVIILALFFALKKSQTLVQLAQKTPALSKRLMALLNLLLSI</sequence>
<proteinExistence type="predicted"/>
<accession>A0A1G4ITH8</accession>
<feature type="region of interest" description="Disordered" evidence="1">
    <location>
        <begin position="245"/>
        <end position="287"/>
    </location>
</feature>
<evidence type="ECO:0000313" key="3">
    <source>
        <dbReference type="Proteomes" id="UP000191144"/>
    </source>
</evidence>
<dbReference type="AlphaFoldDB" id="A0A1G4ITH8"/>
<protein>
    <submittedName>
        <fullName evidence="2">LAME_0B02300g1_1</fullName>
    </submittedName>
</protein>